<gene>
    <name evidence="1" type="ORF">GA0070613_4621</name>
</gene>
<reference evidence="2" key="1">
    <citation type="submission" date="2016-06" db="EMBL/GenBank/DDBJ databases">
        <authorList>
            <person name="Varghese N."/>
            <person name="Submissions Spin"/>
        </authorList>
    </citation>
    <scope>NUCLEOTIDE SEQUENCE [LARGE SCALE GENOMIC DNA]</scope>
    <source>
        <strain evidence="2">DSM 43819</strain>
    </source>
</reference>
<dbReference type="AlphaFoldDB" id="A0A1C5JH08"/>
<protein>
    <submittedName>
        <fullName evidence="1">Uncharacterized protein</fullName>
    </submittedName>
</protein>
<accession>A0A1C5JH08</accession>
<evidence type="ECO:0000313" key="1">
    <source>
        <dbReference type="EMBL" id="SCG69509.1"/>
    </source>
</evidence>
<organism evidence="1 2">
    <name type="scientific">Micromonospora inositola</name>
    <dbReference type="NCBI Taxonomy" id="47865"/>
    <lineage>
        <taxon>Bacteria</taxon>
        <taxon>Bacillati</taxon>
        <taxon>Actinomycetota</taxon>
        <taxon>Actinomycetes</taxon>
        <taxon>Micromonosporales</taxon>
        <taxon>Micromonosporaceae</taxon>
        <taxon>Micromonospora</taxon>
    </lineage>
</organism>
<proteinExistence type="predicted"/>
<name>A0A1C5JH08_9ACTN</name>
<evidence type="ECO:0000313" key="2">
    <source>
        <dbReference type="Proteomes" id="UP000198221"/>
    </source>
</evidence>
<dbReference type="EMBL" id="LT607754">
    <property type="protein sequence ID" value="SCG69509.1"/>
    <property type="molecule type" value="Genomic_DNA"/>
</dbReference>
<dbReference type="Proteomes" id="UP000198221">
    <property type="component" value="Chromosome I"/>
</dbReference>
<sequence length="166" mass="17986">MFSREGRPARTAVGPGRLRGQLVLLREPLGVATYQVVTGGAYPPDQLSCFTGCTPVQQQRSEQASATVLQQRGTLTQHGLRFDLSMRHRQQERAEDRQRTGVAGRHLATAMLDRFTELAGLAVVVQEGAYIVNALTLPDSMATVNTTRASAVSPCRARSAAKDAHD</sequence>
<keyword evidence="2" id="KW-1185">Reference proteome</keyword>